<dbReference type="PROSITE" id="PS50255">
    <property type="entry name" value="CYTOCHROME_B5_2"/>
    <property type="match status" value="1"/>
</dbReference>
<evidence type="ECO:0000313" key="2">
    <source>
        <dbReference type="EnsemblPlants" id="Solyc10g011815.1.1"/>
    </source>
</evidence>
<dbReference type="EnsemblPlants" id="Solyc10g011815.1.1">
    <property type="protein sequence ID" value="Solyc10g011815.1.1"/>
    <property type="gene ID" value="Solyc10g011815.1"/>
</dbReference>
<dbReference type="Proteomes" id="UP000004994">
    <property type="component" value="Chromosome 10"/>
</dbReference>
<sequence>MGDSKKYITAEELKKHNKRDDLWISVQGKIYNVTDWIKQHPGGDIPILNLAGQEATDAFIAFHPDILFGS</sequence>
<organism evidence="2">
    <name type="scientific">Solanum lycopersicum</name>
    <name type="common">Tomato</name>
    <name type="synonym">Lycopersicon esculentum</name>
    <dbReference type="NCBI Taxonomy" id="4081"/>
    <lineage>
        <taxon>Eukaryota</taxon>
        <taxon>Viridiplantae</taxon>
        <taxon>Streptophyta</taxon>
        <taxon>Embryophyta</taxon>
        <taxon>Tracheophyta</taxon>
        <taxon>Spermatophyta</taxon>
        <taxon>Magnoliopsida</taxon>
        <taxon>eudicotyledons</taxon>
        <taxon>Gunneridae</taxon>
        <taxon>Pentapetalae</taxon>
        <taxon>asterids</taxon>
        <taxon>lamiids</taxon>
        <taxon>Solanales</taxon>
        <taxon>Solanaceae</taxon>
        <taxon>Solanoideae</taxon>
        <taxon>Solaneae</taxon>
        <taxon>Solanum</taxon>
        <taxon>Solanum subgen. Lycopersicon</taxon>
    </lineage>
</organism>
<dbReference type="PANTHER" id="PTHR19353">
    <property type="entry name" value="FATTY ACID DESATURASE 2"/>
    <property type="match status" value="1"/>
</dbReference>
<dbReference type="PANTHER" id="PTHR19353:SF28">
    <property type="entry name" value="DELTA(8)-FATTY-ACID DESATURASE 2"/>
    <property type="match status" value="1"/>
</dbReference>
<dbReference type="InParanoid" id="A0A3Q7IC40"/>
<dbReference type="SUPFAM" id="SSF55856">
    <property type="entry name" value="Cytochrome b5-like heme/steroid binding domain"/>
    <property type="match status" value="1"/>
</dbReference>
<dbReference type="STRING" id="4081.A0A3Q7IC40"/>
<reference evidence="2" key="1">
    <citation type="journal article" date="2012" name="Nature">
        <title>The tomato genome sequence provides insights into fleshy fruit evolution.</title>
        <authorList>
            <consortium name="Tomato Genome Consortium"/>
        </authorList>
    </citation>
    <scope>NUCLEOTIDE SEQUENCE [LARGE SCALE GENOMIC DNA]</scope>
    <source>
        <strain evidence="2">cv. Heinz 1706</strain>
    </source>
</reference>
<name>A0A3Q7IC40_SOLLC</name>
<evidence type="ECO:0000259" key="1">
    <source>
        <dbReference type="PROSITE" id="PS50255"/>
    </source>
</evidence>
<feature type="domain" description="Cytochrome b5 heme-binding" evidence="1">
    <location>
        <begin position="5"/>
        <end position="65"/>
    </location>
</feature>
<keyword evidence="3" id="KW-1185">Reference proteome</keyword>
<protein>
    <recommendedName>
        <fullName evidence="1">Cytochrome b5 heme-binding domain-containing protein</fullName>
    </recommendedName>
</protein>
<dbReference type="SMART" id="SM01117">
    <property type="entry name" value="Cyt-b5"/>
    <property type="match status" value="1"/>
</dbReference>
<dbReference type="Gramene" id="Solyc10g011815.1.1">
    <property type="protein sequence ID" value="Solyc10g011815.1.1"/>
    <property type="gene ID" value="Solyc10g011815.1"/>
</dbReference>
<dbReference type="GO" id="GO:0016717">
    <property type="term" value="F:oxidoreductase activity, acting on paired donors, with oxidation of a pair of donors resulting in the reduction of molecular oxygen to two molecules of water"/>
    <property type="evidence" value="ECO:0007669"/>
    <property type="project" value="UniProtKB-ARBA"/>
</dbReference>
<dbReference type="Gene3D" id="3.10.120.10">
    <property type="entry name" value="Cytochrome b5-like heme/steroid binding domain"/>
    <property type="match status" value="1"/>
</dbReference>
<dbReference type="Pfam" id="PF00173">
    <property type="entry name" value="Cyt-b5"/>
    <property type="match status" value="1"/>
</dbReference>
<dbReference type="InterPro" id="IPR036400">
    <property type="entry name" value="Cyt_B5-like_heme/steroid_sf"/>
</dbReference>
<accession>A0A3Q7IC40</accession>
<dbReference type="InterPro" id="IPR012171">
    <property type="entry name" value="Fatty_acid_desaturase"/>
</dbReference>
<dbReference type="AlphaFoldDB" id="A0A3Q7IC40"/>
<proteinExistence type="predicted"/>
<dbReference type="InterPro" id="IPR001199">
    <property type="entry name" value="Cyt_B5-like_heme/steroid-bd"/>
</dbReference>
<reference evidence="2" key="2">
    <citation type="submission" date="2019-01" db="UniProtKB">
        <authorList>
            <consortium name="EnsemblPlants"/>
        </authorList>
    </citation>
    <scope>IDENTIFICATION</scope>
    <source>
        <strain evidence="2">cv. Heinz 1706</strain>
    </source>
</reference>
<evidence type="ECO:0000313" key="3">
    <source>
        <dbReference type="Proteomes" id="UP000004994"/>
    </source>
</evidence>